<name>A0ABQ8ZIP2_9ROSI</name>
<evidence type="ECO:0000313" key="2">
    <source>
        <dbReference type="EMBL" id="KAJ6301706.1"/>
    </source>
</evidence>
<dbReference type="EMBL" id="JAPFFI010000027">
    <property type="protein sequence ID" value="KAJ6301706.1"/>
    <property type="molecule type" value="Genomic_DNA"/>
</dbReference>
<keyword evidence="3" id="KW-1185">Reference proteome</keyword>
<sequence length="60" mass="6728">MDCHSKVLGRWQKESNSNRSEDRIKETVCKKEIGTTRAKAATIGIPHVSQRAASELIMDD</sequence>
<comment type="caution">
    <text evidence="2">The sequence shown here is derived from an EMBL/GenBank/DDBJ whole genome shotgun (WGS) entry which is preliminary data.</text>
</comment>
<protein>
    <submittedName>
        <fullName evidence="2">Uncharacterized protein</fullName>
    </submittedName>
</protein>
<accession>A0ABQ8ZIP2</accession>
<evidence type="ECO:0000313" key="3">
    <source>
        <dbReference type="Proteomes" id="UP001141253"/>
    </source>
</evidence>
<reference evidence="2" key="2">
    <citation type="journal article" date="2023" name="Int. J. Mol. Sci.">
        <title>De Novo Assembly and Annotation of 11 Diverse Shrub Willow (Salix) Genomes Reveals Novel Gene Organization in Sex-Linked Regions.</title>
        <authorList>
            <person name="Hyden B."/>
            <person name="Feng K."/>
            <person name="Yates T.B."/>
            <person name="Jawdy S."/>
            <person name="Cereghino C."/>
            <person name="Smart L.B."/>
            <person name="Muchero W."/>
        </authorList>
    </citation>
    <scope>NUCLEOTIDE SEQUENCE</scope>
    <source>
        <tissue evidence="2">Shoot tip</tissue>
    </source>
</reference>
<proteinExistence type="predicted"/>
<reference evidence="2" key="1">
    <citation type="submission" date="2022-10" db="EMBL/GenBank/DDBJ databases">
        <authorList>
            <person name="Hyden B.L."/>
            <person name="Feng K."/>
            <person name="Yates T."/>
            <person name="Jawdy S."/>
            <person name="Smart L.B."/>
            <person name="Muchero W."/>
        </authorList>
    </citation>
    <scope>NUCLEOTIDE SEQUENCE</scope>
    <source>
        <tissue evidence="2">Shoot tip</tissue>
    </source>
</reference>
<gene>
    <name evidence="2" type="ORF">OIU77_015924</name>
</gene>
<dbReference type="Proteomes" id="UP001141253">
    <property type="component" value="Chromosome 16"/>
</dbReference>
<feature type="region of interest" description="Disordered" evidence="1">
    <location>
        <begin position="1"/>
        <end position="23"/>
    </location>
</feature>
<organism evidence="2 3">
    <name type="scientific">Salix suchowensis</name>
    <dbReference type="NCBI Taxonomy" id="1278906"/>
    <lineage>
        <taxon>Eukaryota</taxon>
        <taxon>Viridiplantae</taxon>
        <taxon>Streptophyta</taxon>
        <taxon>Embryophyta</taxon>
        <taxon>Tracheophyta</taxon>
        <taxon>Spermatophyta</taxon>
        <taxon>Magnoliopsida</taxon>
        <taxon>eudicotyledons</taxon>
        <taxon>Gunneridae</taxon>
        <taxon>Pentapetalae</taxon>
        <taxon>rosids</taxon>
        <taxon>fabids</taxon>
        <taxon>Malpighiales</taxon>
        <taxon>Salicaceae</taxon>
        <taxon>Saliceae</taxon>
        <taxon>Salix</taxon>
    </lineage>
</organism>
<evidence type="ECO:0000256" key="1">
    <source>
        <dbReference type="SAM" id="MobiDB-lite"/>
    </source>
</evidence>